<comment type="caution">
    <text evidence="3">The sequence shown here is derived from an EMBL/GenBank/DDBJ whole genome shotgun (WGS) entry which is preliminary data.</text>
</comment>
<feature type="domain" description="Glycosyltransferase subfamily 4-like N-terminal" evidence="2">
    <location>
        <begin position="15"/>
        <end position="179"/>
    </location>
</feature>
<gene>
    <name evidence="3" type="ORF">CSB45_00255</name>
</gene>
<dbReference type="SUPFAM" id="SSF53756">
    <property type="entry name" value="UDP-Glycosyltransferase/glycogen phosphorylase"/>
    <property type="match status" value="1"/>
</dbReference>
<evidence type="ECO:0000313" key="3">
    <source>
        <dbReference type="EMBL" id="PID60392.1"/>
    </source>
</evidence>
<evidence type="ECO:0008006" key="5">
    <source>
        <dbReference type="Google" id="ProtNLM"/>
    </source>
</evidence>
<dbReference type="EMBL" id="PDPS01000007">
    <property type="protein sequence ID" value="PID60392.1"/>
    <property type="molecule type" value="Genomic_DNA"/>
</dbReference>
<proteinExistence type="predicted"/>
<organism evidence="3 4">
    <name type="scientific">candidate division KSB3 bacterium</name>
    <dbReference type="NCBI Taxonomy" id="2044937"/>
    <lineage>
        <taxon>Bacteria</taxon>
        <taxon>candidate division KSB3</taxon>
    </lineage>
</organism>
<sequence>MNVCLITGIFPPDIGGPASYVSRLARALQGESHKVVVVTLGDHPPDAPFPVWQVSRKLPLPLRILKLFCVLVQKGWSADVWYINGLELPAVLAGKLLRKALVMKVVGDYAWERAMNTGLTSDAIDKFQHTRQAWKVELHKALRTCCARQAETVITPSQYLKTLVCGWGVPDERVHVIYNAVEPCSAELPSKTEIRNQLGFSADDLVLMTTGRLVAWKGIDQLLQLLPHFGDAVKLLIVGDGPEKNRLTALAHDLKITQRVRFLGQVSREQGFAYMKASEAFVLNSAYEGFSHVLLEAMMLGVPVLTTSVCGNPELVTHQENGLLFPQGDLAAMKEQITSVLSDSALRERLTRGASCMILQTSWERLLRETLNVLCRFSRSTL</sequence>
<dbReference type="PANTHER" id="PTHR45947:SF3">
    <property type="entry name" value="SULFOQUINOVOSYL TRANSFERASE SQD2"/>
    <property type="match status" value="1"/>
</dbReference>
<dbReference type="InterPro" id="IPR028098">
    <property type="entry name" value="Glyco_trans_4-like_N"/>
</dbReference>
<evidence type="ECO:0000313" key="4">
    <source>
        <dbReference type="Proteomes" id="UP000229740"/>
    </source>
</evidence>
<dbReference type="GO" id="GO:0016757">
    <property type="term" value="F:glycosyltransferase activity"/>
    <property type="evidence" value="ECO:0007669"/>
    <property type="project" value="InterPro"/>
</dbReference>
<feature type="domain" description="Glycosyl transferase family 1" evidence="1">
    <location>
        <begin position="191"/>
        <end position="353"/>
    </location>
</feature>
<protein>
    <recommendedName>
        <fullName evidence="5">Glycosyl transferase family 1</fullName>
    </recommendedName>
</protein>
<dbReference type="AlphaFoldDB" id="A0A2G6EEW5"/>
<dbReference type="InterPro" id="IPR050194">
    <property type="entry name" value="Glycosyltransferase_grp1"/>
</dbReference>
<dbReference type="Gene3D" id="3.40.50.2000">
    <property type="entry name" value="Glycogen Phosphorylase B"/>
    <property type="match status" value="2"/>
</dbReference>
<dbReference type="InterPro" id="IPR001296">
    <property type="entry name" value="Glyco_trans_1"/>
</dbReference>
<dbReference type="Pfam" id="PF13579">
    <property type="entry name" value="Glyco_trans_4_4"/>
    <property type="match status" value="1"/>
</dbReference>
<accession>A0A2G6EEW5</accession>
<dbReference type="CDD" id="cd03801">
    <property type="entry name" value="GT4_PimA-like"/>
    <property type="match status" value="1"/>
</dbReference>
<dbReference type="Pfam" id="PF00534">
    <property type="entry name" value="Glycos_transf_1"/>
    <property type="match status" value="1"/>
</dbReference>
<name>A0A2G6EEW5_9BACT</name>
<dbReference type="Proteomes" id="UP000229740">
    <property type="component" value="Unassembled WGS sequence"/>
</dbReference>
<reference evidence="3 4" key="1">
    <citation type="submission" date="2017-10" db="EMBL/GenBank/DDBJ databases">
        <title>Novel microbial diversity and functional potential in the marine mammal oral microbiome.</title>
        <authorList>
            <person name="Dudek N.K."/>
            <person name="Sun C.L."/>
            <person name="Burstein D."/>
            <person name="Kantor R.S."/>
            <person name="Aliaga Goltsman D.S."/>
            <person name="Bik E.M."/>
            <person name="Thomas B.C."/>
            <person name="Banfield J.F."/>
            <person name="Relman D.A."/>
        </authorList>
    </citation>
    <scope>NUCLEOTIDE SEQUENCE [LARGE SCALE GENOMIC DNA]</scope>
    <source>
        <strain evidence="3">DOLZORAL124_49_17</strain>
    </source>
</reference>
<dbReference type="PANTHER" id="PTHR45947">
    <property type="entry name" value="SULFOQUINOVOSYL TRANSFERASE SQD2"/>
    <property type="match status" value="1"/>
</dbReference>
<evidence type="ECO:0000259" key="1">
    <source>
        <dbReference type="Pfam" id="PF00534"/>
    </source>
</evidence>
<evidence type="ECO:0000259" key="2">
    <source>
        <dbReference type="Pfam" id="PF13579"/>
    </source>
</evidence>